<protein>
    <submittedName>
        <fullName evidence="1">Uncharacterized protein</fullName>
    </submittedName>
</protein>
<gene>
    <name evidence="1" type="ORF">L6164_001035</name>
</gene>
<dbReference type="Proteomes" id="UP000828941">
    <property type="component" value="Chromosome 1"/>
</dbReference>
<name>A0ACB9QB07_BAUVA</name>
<comment type="caution">
    <text evidence="1">The sequence shown here is derived from an EMBL/GenBank/DDBJ whole genome shotgun (WGS) entry which is preliminary data.</text>
</comment>
<evidence type="ECO:0000313" key="2">
    <source>
        <dbReference type="Proteomes" id="UP000828941"/>
    </source>
</evidence>
<evidence type="ECO:0000313" key="1">
    <source>
        <dbReference type="EMBL" id="KAI4357061.1"/>
    </source>
</evidence>
<dbReference type="EMBL" id="CM039426">
    <property type="protein sequence ID" value="KAI4357061.1"/>
    <property type="molecule type" value="Genomic_DNA"/>
</dbReference>
<accession>A0ACB9QB07</accession>
<sequence>MAMAETCASIVAEPIVDLIKKEELIQIQHRIEQCAEGAGKKGETINEEVQTWLEDAQNLKTEVDTLQKQIDMHSAGWFPNCIQRYHLGRKVAKKTGELTEHKDKSKFSEFSHLAPLRGMEYYASEGFISYQSRKRAYDQIMEALKDVEIHKIGVYGMGACGKTALVKRVGKEAEKQGRFEKVLTVDVSIRPDITKIQESIAGSLGFKFEMEKTIPERAKRLSMTLNNWGKILVILDDVWDRLDFEEIGITNNCYILLSTRSASVCNAMRCEKKIQLPTFDETEAWNLFKKHAGIADDDKLHSFKDIGQEIAKKCKGLPVAIVAMADFLNGKELSHWITARDTLTYPREKDIESAVEDIYKGLKLSYVHLSGQGAKSLLLSCSLFPEDFEIPVEHLARVAMGLGLFEKFESNNITRSYVKVAIANLIDSCLLLEGNTTNAIRMHGLVRNEALRIAKIENKMITGKERSNIELAEHSTSKDTRYLFCSMDEFPQLLNCPKLECLFIHIDSKNQVEIPDNSFNEMKDLRVLALLNEAPRLLLQLPNSIRSLTNLRFLILTGLQLGDIYFIGSLTKIEAPMLSNCSFHELPDGVAKKLRLLDLCECKIERSPYEMIKGCSLLEELYFVGNDYPKRETEEKTVLNSSVKVLLLQNLNCRGTILKLDSFKKFNHEGYSITRYLSIEYFDTCFSNATIDALIRRAEVLSFGGIHGGCKSIIPAFVQKREGMNELTKLIVYNSEQVECVVDMTNSLYQNRIVFSNLTHLEISQMKKLEKFFVGQPSHNILKNLEELRISKCNQLKHIIANEPKEIPSDHGRNQSVFPKLKLIAVSKCQRLKYLMPIAFAKALLQLKNVELEDLPNIISICPENYELIWPSLDSLKLWNCPKSKIMHDDLDQQRQQDHTFTKGCKETVEASDLEPSNKESVEEGPTFDNITLTQAKSTCSPLPGLSQIALLRRYKEERNRTLASRARVLDRAAGKLAHTLLNASKDGFENCLQQVSLHPGAHSLEAFRSMTSYLKVVRDGAIIDLEDEYEPDLSIEASDLEIGSGDEGGA</sequence>
<organism evidence="1 2">
    <name type="scientific">Bauhinia variegata</name>
    <name type="common">Purple orchid tree</name>
    <name type="synonym">Phanera variegata</name>
    <dbReference type="NCBI Taxonomy" id="167791"/>
    <lineage>
        <taxon>Eukaryota</taxon>
        <taxon>Viridiplantae</taxon>
        <taxon>Streptophyta</taxon>
        <taxon>Embryophyta</taxon>
        <taxon>Tracheophyta</taxon>
        <taxon>Spermatophyta</taxon>
        <taxon>Magnoliopsida</taxon>
        <taxon>eudicotyledons</taxon>
        <taxon>Gunneridae</taxon>
        <taxon>Pentapetalae</taxon>
        <taxon>rosids</taxon>
        <taxon>fabids</taxon>
        <taxon>Fabales</taxon>
        <taxon>Fabaceae</taxon>
        <taxon>Cercidoideae</taxon>
        <taxon>Cercideae</taxon>
        <taxon>Bauhiniinae</taxon>
        <taxon>Bauhinia</taxon>
    </lineage>
</organism>
<reference evidence="1 2" key="1">
    <citation type="journal article" date="2022" name="DNA Res.">
        <title>Chromosomal-level genome assembly of the orchid tree Bauhinia variegata (Leguminosae; Cercidoideae) supports the allotetraploid origin hypothesis of Bauhinia.</title>
        <authorList>
            <person name="Zhong Y."/>
            <person name="Chen Y."/>
            <person name="Zheng D."/>
            <person name="Pang J."/>
            <person name="Liu Y."/>
            <person name="Luo S."/>
            <person name="Meng S."/>
            <person name="Qian L."/>
            <person name="Wei D."/>
            <person name="Dai S."/>
            <person name="Zhou R."/>
        </authorList>
    </citation>
    <scope>NUCLEOTIDE SEQUENCE [LARGE SCALE GENOMIC DNA]</scope>
    <source>
        <strain evidence="1">BV-YZ2020</strain>
    </source>
</reference>
<keyword evidence="2" id="KW-1185">Reference proteome</keyword>
<proteinExistence type="predicted"/>